<dbReference type="Gramene" id="CDP02899">
    <property type="protein sequence ID" value="CDP02899"/>
    <property type="gene ID" value="GSCOC_T00041308001"/>
</dbReference>
<evidence type="ECO:0000313" key="5">
    <source>
        <dbReference type="EMBL" id="CDP19757.1"/>
    </source>
</evidence>
<dbReference type="Gramene" id="CDO96868">
    <property type="protein sequence ID" value="CDO96868"/>
    <property type="gene ID" value="GSCOC_T00014029001"/>
</dbReference>
<protein>
    <submittedName>
        <fullName evidence="5">DH200=94 genomic scaffold, scaffold_662</fullName>
    </submittedName>
</protein>
<sequence>MGGGFWRRGGETPSAVKWEDRIIEIREGSWSYVSSSIGKAPEKVVGTATPQEPPEEWQASWNISTGNELLIRWASPTSSSGLNFVIRNKEPTDRMVQPISGITDCQNH</sequence>
<dbReference type="InParanoid" id="A0A068TNC7"/>
<dbReference type="STRING" id="49390.A0A068TNC7"/>
<organism evidence="2 6">
    <name type="scientific">Coffea canephora</name>
    <name type="common">Robusta coffee</name>
    <dbReference type="NCBI Taxonomy" id="49390"/>
    <lineage>
        <taxon>Eukaryota</taxon>
        <taxon>Viridiplantae</taxon>
        <taxon>Streptophyta</taxon>
        <taxon>Embryophyta</taxon>
        <taxon>Tracheophyta</taxon>
        <taxon>Spermatophyta</taxon>
        <taxon>Magnoliopsida</taxon>
        <taxon>eudicotyledons</taxon>
        <taxon>Gunneridae</taxon>
        <taxon>Pentapetalae</taxon>
        <taxon>asterids</taxon>
        <taxon>lamiids</taxon>
        <taxon>Gentianales</taxon>
        <taxon>Rubiaceae</taxon>
        <taxon>Ixoroideae</taxon>
        <taxon>Gardenieae complex</taxon>
        <taxon>Bertiereae - Coffeeae clade</taxon>
        <taxon>Coffeeae</taxon>
        <taxon>Coffea</taxon>
    </lineage>
</organism>
<dbReference type="InterPro" id="IPR057518">
    <property type="entry name" value="GRDP_C"/>
</dbReference>
<dbReference type="Proteomes" id="UP000295252">
    <property type="component" value="Chromosome IV"/>
</dbReference>
<dbReference type="EMBL" id="HG739133">
    <property type="protein sequence ID" value="CDP10972.1"/>
    <property type="molecule type" value="Genomic_DNA"/>
</dbReference>
<keyword evidence="6" id="KW-1185">Reference proteome</keyword>
<proteinExistence type="predicted"/>
<dbReference type="Gramene" id="CDP19757">
    <property type="protein sequence ID" value="CDP19757"/>
    <property type="gene ID" value="GSCOC_T00011259001"/>
</dbReference>
<reference evidence="2" key="1">
    <citation type="submission" date="2013-11" db="EMBL/GenBank/DDBJ databases">
        <authorList>
            <person name="Genoscope - CEA"/>
        </authorList>
    </citation>
    <scope>NUCLEOTIDE SEQUENCE</scope>
    <source>
        <strain evidence="2">DH200</strain>
    </source>
</reference>
<evidence type="ECO:0000313" key="6">
    <source>
        <dbReference type="Proteomes" id="UP000295252"/>
    </source>
</evidence>
<reference evidence="2" key="3">
    <citation type="submission" date="2014-06" db="EMBL/GenBank/DDBJ databases">
        <title>Structure and adaptive landscape of the coffee genome.</title>
        <authorList>
            <person name="Denoeud F."/>
            <person name="Wincker P."/>
            <person name="Lashermes P."/>
        </authorList>
    </citation>
    <scope>NUCLEOTIDE SEQUENCE [LARGE SCALE GENOMIC DNA]</scope>
    <source>
        <strain evidence="2">DH200</strain>
    </source>
</reference>
<dbReference type="EMBL" id="HG739085">
    <property type="protein sequence ID" value="CDO96868.1"/>
    <property type="molecule type" value="Genomic_DNA"/>
</dbReference>
<reference evidence="6" key="2">
    <citation type="journal article" date="2014" name="Science">
        <title>The coffee genome provides insight into the convergent evolution of caffeine biosynthesis.</title>
        <authorList>
            <person name="Denoeud F."/>
            <person name="Carretero-Paulet L."/>
            <person name="Dereeper A."/>
            <person name="Droc G."/>
            <person name="Guyot R."/>
            <person name="Pietrella M."/>
            <person name="Zheng C."/>
            <person name="Alberti A."/>
            <person name="Anthony F."/>
            <person name="Aprea G."/>
            <person name="Aury J.M."/>
            <person name="Bento P."/>
            <person name="Bernard M."/>
            <person name="Bocs S."/>
            <person name="Campa C."/>
            <person name="Cenci A."/>
            <person name="Combes M.C."/>
            <person name="Crouzillat D."/>
            <person name="Da Silva C."/>
            <person name="Daddiego L."/>
            <person name="De Bellis F."/>
            <person name="Dussert S."/>
            <person name="Garsmeur O."/>
            <person name="Gayraud T."/>
            <person name="Guignon V."/>
            <person name="Jahn K."/>
            <person name="Jamilloux V."/>
            <person name="Joet T."/>
            <person name="Labadie K."/>
            <person name="Lan T."/>
            <person name="Leclercq J."/>
            <person name="Lepelley M."/>
            <person name="Leroy T."/>
            <person name="Li L.T."/>
            <person name="Librado P."/>
            <person name="Lopez L."/>
            <person name="Munoz A."/>
            <person name="Noel B."/>
            <person name="Pallavicini A."/>
            <person name="Perrotta G."/>
            <person name="Poncet V."/>
            <person name="Pot D."/>
            <person name="Priyono X."/>
            <person name="Rigoreau M."/>
            <person name="Rouard M."/>
            <person name="Rozas J."/>
            <person name="Tranchant-Dubreuil C."/>
            <person name="VanBuren R."/>
            <person name="Zhang Q."/>
            <person name="Andrade A.C."/>
            <person name="Argout X."/>
            <person name="Bertrand B."/>
            <person name="de Kochko A."/>
            <person name="Graziosi G."/>
            <person name="Henry R.J."/>
            <person name="Jayarama X."/>
            <person name="Ming R."/>
            <person name="Nagai C."/>
            <person name="Rounsley S."/>
            <person name="Sankoff D."/>
            <person name="Giuliano G."/>
            <person name="Albert V.A."/>
            <person name="Wincker P."/>
            <person name="Lashermes P."/>
        </authorList>
    </citation>
    <scope>NUCLEOTIDE SEQUENCE [LARGE SCALE GENOMIC DNA]</scope>
    <source>
        <strain evidence="6">cv. DH200-94</strain>
    </source>
</reference>
<dbReference type="Gramene" id="CDP10972">
    <property type="protein sequence ID" value="CDP10972"/>
    <property type="gene ID" value="GSCOC_T00031966001"/>
</dbReference>
<dbReference type="AlphaFoldDB" id="A0A068TNC7"/>
<dbReference type="EMBL" id="HG739093">
    <property type="protein sequence ID" value="CDP02899.1"/>
    <property type="molecule type" value="Genomic_DNA"/>
</dbReference>
<evidence type="ECO:0000313" key="4">
    <source>
        <dbReference type="EMBL" id="CDP10972.1"/>
    </source>
</evidence>
<dbReference type="Proteomes" id="UP000295252">
    <property type="component" value="Chromosome II"/>
</dbReference>
<evidence type="ECO:0000259" key="1">
    <source>
        <dbReference type="Pfam" id="PF25335"/>
    </source>
</evidence>
<evidence type="ECO:0000313" key="2">
    <source>
        <dbReference type="EMBL" id="CDO96868.1"/>
    </source>
</evidence>
<feature type="domain" description="GRPD C-terminal" evidence="1">
    <location>
        <begin position="8"/>
        <end position="91"/>
    </location>
</feature>
<gene>
    <name evidence="5" type="ORF">GSCOC_T00011259001</name>
    <name evidence="2" type="ORF">GSCOC_T00014029001</name>
    <name evidence="4" type="ORF">GSCOC_T00031966001</name>
    <name evidence="3" type="ORF">GSCOC_T00041308001</name>
</gene>
<name>A0A068TNC7_COFCA</name>
<dbReference type="Proteomes" id="UP000295252">
    <property type="component" value="Chromosome VIII"/>
</dbReference>
<accession>A0A068TNC7</accession>
<dbReference type="Pfam" id="PF25335">
    <property type="entry name" value="GRDP_C"/>
    <property type="match status" value="1"/>
</dbReference>
<evidence type="ECO:0000313" key="3">
    <source>
        <dbReference type="EMBL" id="CDP02899.1"/>
    </source>
</evidence>
<dbReference type="OrthoDB" id="2684236at2759"/>
<dbReference type="EMBL" id="HG739746">
    <property type="protein sequence ID" value="CDP19757.1"/>
    <property type="molecule type" value="Genomic_DNA"/>
</dbReference>